<dbReference type="InterPro" id="IPR025110">
    <property type="entry name" value="AMP-bd_C"/>
</dbReference>
<dbReference type="AlphaFoldDB" id="A0A2U0UK80"/>
<dbReference type="PANTHER" id="PTHR43201">
    <property type="entry name" value="ACYL-COA SYNTHETASE"/>
    <property type="match status" value="1"/>
</dbReference>
<organism evidence="3 4">
    <name type="scientific">Hallella colorans</name>
    <dbReference type="NCBI Taxonomy" id="1703337"/>
    <lineage>
        <taxon>Bacteria</taxon>
        <taxon>Pseudomonadati</taxon>
        <taxon>Bacteroidota</taxon>
        <taxon>Bacteroidia</taxon>
        <taxon>Bacteroidales</taxon>
        <taxon>Prevotellaceae</taxon>
        <taxon>Hallella</taxon>
    </lineage>
</organism>
<feature type="domain" description="AMP-dependent synthetase/ligase" evidence="1">
    <location>
        <begin position="98"/>
        <end position="303"/>
    </location>
</feature>
<dbReference type="GO" id="GO:0006631">
    <property type="term" value="P:fatty acid metabolic process"/>
    <property type="evidence" value="ECO:0007669"/>
    <property type="project" value="TreeGrafter"/>
</dbReference>
<dbReference type="CDD" id="cd04433">
    <property type="entry name" value="AFD_class_I"/>
    <property type="match status" value="1"/>
</dbReference>
<evidence type="ECO:0000259" key="1">
    <source>
        <dbReference type="Pfam" id="PF00501"/>
    </source>
</evidence>
<evidence type="ECO:0000313" key="3">
    <source>
        <dbReference type="EMBL" id="PVX58044.1"/>
    </source>
</evidence>
<feature type="domain" description="AMP-binding enzyme C-terminal" evidence="2">
    <location>
        <begin position="353"/>
        <end position="426"/>
    </location>
</feature>
<comment type="caution">
    <text evidence="3">The sequence shown here is derived from an EMBL/GenBank/DDBJ whole genome shotgun (WGS) entry which is preliminary data.</text>
</comment>
<sequence length="433" mass="47768">MTIEDKLRSHAAYSPEKIALKCEGKSYSYSALFKAACRKSTELGDVTRKMVPIVATSTFDFVTSYFAIHLANAVAVPLDKELPSCKRKQLIDFFSGKIAPEGVADILYTTGTTGKSKAVMISHETIMADAENLVEAQEYDGDLTFIINGPLNHIGSLSKIYPVIYTGGTIQLIDGMKDINRFFEVIDDANTKVATFLVPACIRMLLTFAKDKLTSYANKIDFIETGAAPMPLEDMRLLCQVLPQTRLYNTYASTETGIISTFNYNDGECLAGCLGMPMKRSSFFITDDGVVGCKGKTLMMGYWNDTETTAKVLKDGTIITADLGSIDMKGRLRLHGRSDDVINVGGYKIAPTEIEDIALAFSGVKDCICIEAPHPVVGKVLKLLIVPDVDYNRKNLVNYLKSKLESHKVPVLYGEIAEVRRTFNGKIDRKSYR</sequence>
<dbReference type="InterPro" id="IPR020845">
    <property type="entry name" value="AMP-binding_CS"/>
</dbReference>
<dbReference type="Pfam" id="PF00501">
    <property type="entry name" value="AMP-binding"/>
    <property type="match status" value="1"/>
</dbReference>
<evidence type="ECO:0000259" key="2">
    <source>
        <dbReference type="Pfam" id="PF13193"/>
    </source>
</evidence>
<dbReference type="Proteomes" id="UP000245870">
    <property type="component" value="Unassembled WGS sequence"/>
</dbReference>
<dbReference type="Gene3D" id="3.40.50.12780">
    <property type="entry name" value="N-terminal domain of ligase-like"/>
    <property type="match status" value="2"/>
</dbReference>
<dbReference type="PROSITE" id="PS00455">
    <property type="entry name" value="AMP_BINDING"/>
    <property type="match status" value="1"/>
</dbReference>
<dbReference type="InterPro" id="IPR045851">
    <property type="entry name" value="AMP-bd_C_sf"/>
</dbReference>
<evidence type="ECO:0000313" key="4">
    <source>
        <dbReference type="Proteomes" id="UP000245870"/>
    </source>
</evidence>
<dbReference type="Pfam" id="PF13193">
    <property type="entry name" value="AMP-binding_C"/>
    <property type="match status" value="1"/>
</dbReference>
<accession>A0A2U0UK80</accession>
<dbReference type="SUPFAM" id="SSF56801">
    <property type="entry name" value="Acetyl-CoA synthetase-like"/>
    <property type="match status" value="1"/>
</dbReference>
<dbReference type="Gene3D" id="3.30.300.30">
    <property type="match status" value="1"/>
</dbReference>
<dbReference type="InterPro" id="IPR042099">
    <property type="entry name" value="ANL_N_sf"/>
</dbReference>
<name>A0A2U0UK80_9BACT</name>
<dbReference type="OrthoDB" id="9765680at2"/>
<proteinExistence type="predicted"/>
<dbReference type="RefSeq" id="WP_116615885.1">
    <property type="nucleotide sequence ID" value="NZ_QENY01000003.1"/>
</dbReference>
<dbReference type="EMBL" id="QENY01000003">
    <property type="protein sequence ID" value="PVX58044.1"/>
    <property type="molecule type" value="Genomic_DNA"/>
</dbReference>
<dbReference type="PANTHER" id="PTHR43201:SF32">
    <property type="entry name" value="2-SUCCINYLBENZOATE--COA LIGASE, CHLOROPLASTIC_PEROXISOMAL"/>
    <property type="match status" value="1"/>
</dbReference>
<gene>
    <name evidence="3" type="ORF">C7379_103169</name>
</gene>
<dbReference type="GO" id="GO:0031956">
    <property type="term" value="F:medium-chain fatty acid-CoA ligase activity"/>
    <property type="evidence" value="ECO:0007669"/>
    <property type="project" value="TreeGrafter"/>
</dbReference>
<reference evidence="3 4" key="1">
    <citation type="submission" date="2018-05" db="EMBL/GenBank/DDBJ databases">
        <title>Genomic Encyclopedia of Type Strains, Phase IV (KMG-IV): sequencing the most valuable type-strain genomes for metagenomic binning, comparative biology and taxonomic classification.</title>
        <authorList>
            <person name="Goeker M."/>
        </authorList>
    </citation>
    <scope>NUCLEOTIDE SEQUENCE [LARGE SCALE GENOMIC DNA]</scope>
    <source>
        <strain evidence="3 4">DSM 100333</strain>
    </source>
</reference>
<dbReference type="InterPro" id="IPR000873">
    <property type="entry name" value="AMP-dep_synth/lig_dom"/>
</dbReference>
<keyword evidence="4" id="KW-1185">Reference proteome</keyword>
<protein>
    <submittedName>
        <fullName evidence="3">AMP-binding enzyme</fullName>
    </submittedName>
</protein>